<dbReference type="PROSITE" id="PS00020">
    <property type="entry name" value="ACTININ_2"/>
    <property type="match status" value="1"/>
</dbReference>
<dbReference type="Proteomes" id="UP001158576">
    <property type="component" value="Chromosome 2"/>
</dbReference>
<dbReference type="SUPFAM" id="SSF47576">
    <property type="entry name" value="Calponin-homology domain, CH-domain"/>
    <property type="match status" value="1"/>
</dbReference>
<feature type="repeat" description="Filamin" evidence="4">
    <location>
        <begin position="1945"/>
        <end position="2033"/>
    </location>
</feature>
<dbReference type="InterPro" id="IPR013783">
    <property type="entry name" value="Ig-like_fold"/>
</dbReference>
<feature type="repeat" description="Filamin" evidence="4">
    <location>
        <begin position="886"/>
        <end position="983"/>
    </location>
</feature>
<feature type="repeat" description="Filamin" evidence="4">
    <location>
        <begin position="2303"/>
        <end position="2401"/>
    </location>
</feature>
<feature type="region of interest" description="Disordered" evidence="5">
    <location>
        <begin position="1"/>
        <end position="40"/>
    </location>
</feature>
<dbReference type="CDD" id="cd21311">
    <property type="entry name" value="CH_dFLNA-like_rpt1"/>
    <property type="match status" value="1"/>
</dbReference>
<feature type="repeat" description="Filamin" evidence="4">
    <location>
        <begin position="1755"/>
        <end position="1851"/>
    </location>
</feature>
<feature type="repeat" description="Filamin" evidence="4">
    <location>
        <begin position="1852"/>
        <end position="1947"/>
    </location>
</feature>
<sequence>MAENQPAANVFADKQELGRESNKKAYRDLTSQNKSKKNIKKGYEYESQQWDSDEIPATERDLADDAPWKQIQKNTFTRWCNEHLKVANMRLNDLGTDLSDGLRLIALIEVLSQKHVGKFNKRPTFRQMKMENVALALEFLESERIRLVSIDAQAIVDGNLKLILGLIWTLILHYSISMPMWEGEEEGAQDLTPKQRLLGWIQNKIPQIPITNFSRDWQDGRALGALVDNCAPGLCPEWVEWDPQNRVENATTAMGLAEEHLGVAQVIAPEEITNPHVDDQSVMTYLSQFPNAKLVKNAPLRNKTDPKKARAYGKGVTATGNKVGEPAPFTVDTASAGTGDVLVYVQDPAGHTEEVAAVANNDKNKTYSVVYHPQLPGQHQVTVLFSGKDINKSPFVVDVADSPPCPDQVIAKGPGLEATGNIVSRETHFEVFTAGCGIGELEVVILDPNGAPSVIPDVFPTGPGSFSVKYIPQQQGPHNVQILFGGGHIRHSPFNVQIDLPFNPQAAWAEGPGLAPEGLIVRDQAAFVVHTEEAGSGQLDIRIIGPRGISEPVNIVDNGDGTYSCDYVPLKAGQYNVAISYSGKPINGSPYVVIVDPAPDAGAVRLSGPGLQPGNIAGNEAWFELDFANAGKGEPYVEVIGPNGQEVPIQVEELGNGKIRVTYQPKEKGTYQVNATFADVLCPGCPLAVDILPAFDASSCRAYGRGLQPRGVRINEKADFYINTTGAGEADLKVNIIGPRGNPEPVEMHQDPNGSEYSCAYYPRREGKYQISITFGGQDIAKSPFVVFVGGEAGPQQVRAFGPGLHGGMVGHSADFVVESIGDTVGQLSFSIEGPSHAQIECEDKQDGSCDVRYFPTEAGEYAVHVICDDEDIKDSPFMALIQQNDPRLKAAQCSAYGPGLETGVPVVGQPAEFTVDARGAGMEAPIKIYAKDSDGNDVPVQVVDNNDGTYTCIYIPEKSAKHTIIVAIGGINIPKSPWRVLVQEDSRPENVRVYGPGVEPNGLKADEPTYFTVDCTDAGLGDVSIGIKSAPGVTGVTDEDMDFDIIKNDNDTFTVRWHPPSAGLYTIQVLFADQEIPGAPIDVTVSPNHDASKVVADGPGLLPKGVEAEKPTNFTIYARGAGKGNPEVAVVDAHGRPIAEAVVTPNGDGSYNVQYCPTADGPAQVHVSYGGDPVPNSPFNISVAPALNISMVQVHSMLESCFVREEQTFEVYTTGAGGQGQLTCKITSPSRKQIYCQMHETENGYEISFTPSEEGTYRIDIEYDRIPINGSPFHIEAQLPPDPSKVKAQGAGLSRGEVGEPAAFSINTQGAGNGSLGLTVEGPCEAKIDCIDNGDGSCSVTYLPTEPGTYQINILFAEEHIPGSPFSAYVKPAFDPSKVVASGDGLEEAKVSEVSTFQINTTKAGKGEIFVEVIQSDGSQLKVDLTSHGGIYTASYVPTKPGQAVVNLSMGGQMVDNFPRAVNVKPKIDTSSIRVFGPGVDGVSPVFVDVEAEFTIDCRRVAPQGGDFIDASITGPSGIPSAVRLTDNHDGTYSARYIAYERGEHNLSVLFQEVPVPRQPFSVNVTDGCDARRVKAYGPGLERGTTRQAALFTVDTRGAGTGGMGLAIEGPSDAKIRCVDNKDGTCTVEYFPEQPGEYEIFITYGGEAIPGSPYSVLVSDKVDPSKVRLSGDGIDDVVRANVKSAFTIDCTQAGVAPLETTVRGPSGHTRVEIIEKSSQIYQACYTAQEIGIHEVTVKYAGETVPETPRRVNVLPQYEANKVKASGAGLNNQGVPASIPVEFTIDATDAGEGHLSVRITDPEGNDKKASINDNQDGTFTVKYVPDMVGRYTIDICYGGDGIPNNPFPVRAVQFGDANRCTVSGSGIQERIQVNKEVSCSVNTAQAGTAKVTGSVIAPSGQFVECDVFENGDSTFDVFYTATEVGEHQVNLRYGGQHIRGSPFYVSAEQLGVTGSLYPANDFRQFDMCLPVHYESQVTGLVTMPSGATCPPQIIDNGDGTCTVKYQPTEAGLHEMAIYQNGVHINGSPLNFYVDAYESGHVTAYGPGLSYGRCNEPCPFTIVTERAGAGNLALSCEGPSKAEFSCVDNKDGTCSVEYLPTAPGEYKIHVKFADEHIPGSPFMAHVTAGANAQASYGSLSEIPLLLNESDLTQLDCTLRAPSGKEEPVKLRHLSNGGVGICFTPKQVGEHLIFVKKRGKDVQNSPFRVFVSQSEVGDAGKVRVYGPGVAKSVATMELAEFFVDTKNAGYGGLALSVEGPSKVDINCEDREDNECRVTYMPQEPGVYQINVKFADRHVTGSPFTVRADGQGKLKESIVRHRKAAQAAQVGNTCDLNLKIPNMSVADLTASVISPSNKTEEAQIIETEESNYSIRFVPRETGIHTVNVLYRGNHVPGSPFNFTVGEMTSGGANKVTATGPGLEHALINIPAEFSIWTHEAGAGGLSIAVEGPSKAEINFEDRKDGSCGVHYLVSQPGDYEVCVKFNEDHISGSPFPVTVTDGAPPKSDASKVRASGKGLVAPKMGPDNEFHVNADKAGKNVLMVGIIGPNSPCEEVMIKHLGQREYNVTYTVLEPGDYVLVVKWGDEHIPGSPFHVNVP</sequence>
<evidence type="ECO:0000313" key="8">
    <source>
        <dbReference type="Proteomes" id="UP001158576"/>
    </source>
</evidence>
<evidence type="ECO:0000256" key="4">
    <source>
        <dbReference type="PROSITE-ProRule" id="PRU00087"/>
    </source>
</evidence>
<evidence type="ECO:0000259" key="6">
    <source>
        <dbReference type="PROSITE" id="PS50021"/>
    </source>
</evidence>
<feature type="repeat" description="Filamin" evidence="4">
    <location>
        <begin position="2212"/>
        <end position="2305"/>
    </location>
</feature>
<evidence type="ECO:0000256" key="3">
    <source>
        <dbReference type="ARBA" id="ARBA00023203"/>
    </source>
</evidence>
<evidence type="ECO:0000313" key="7">
    <source>
        <dbReference type="EMBL" id="CAG5112506.1"/>
    </source>
</evidence>
<evidence type="ECO:0000256" key="1">
    <source>
        <dbReference type="ARBA" id="ARBA00009238"/>
    </source>
</evidence>
<feature type="repeat" description="Filamin" evidence="4">
    <location>
        <begin position="401"/>
        <end position="498"/>
    </location>
</feature>
<dbReference type="InterPro" id="IPR044801">
    <property type="entry name" value="Filamin"/>
</dbReference>
<feature type="repeat" description="Filamin" evidence="4">
    <location>
        <begin position="2128"/>
        <end position="2209"/>
    </location>
</feature>
<dbReference type="InterPro" id="IPR001715">
    <property type="entry name" value="CH_dom"/>
</dbReference>
<dbReference type="PROSITE" id="PS50021">
    <property type="entry name" value="CH"/>
    <property type="match status" value="2"/>
</dbReference>
<reference evidence="7 8" key="1">
    <citation type="submission" date="2021-04" db="EMBL/GenBank/DDBJ databases">
        <authorList>
            <person name="Bliznina A."/>
        </authorList>
    </citation>
    <scope>NUCLEOTIDE SEQUENCE [LARGE SCALE GENOMIC DNA]</scope>
</reference>
<feature type="repeat" description="Filamin" evidence="4">
    <location>
        <begin position="301"/>
        <end position="399"/>
    </location>
</feature>
<feature type="repeat" description="Filamin" evidence="4">
    <location>
        <begin position="596"/>
        <end position="691"/>
    </location>
</feature>
<feature type="domain" description="Calponin-homology (CH)" evidence="6">
    <location>
        <begin position="70"/>
        <end position="175"/>
    </location>
</feature>
<dbReference type="Gene3D" id="2.60.40.10">
    <property type="entry name" value="Immunoglobulins"/>
    <property type="match status" value="24"/>
</dbReference>
<feature type="domain" description="Calponin-homology (CH)" evidence="6">
    <location>
        <begin position="191"/>
        <end position="294"/>
    </location>
</feature>
<feature type="repeat" description="Filamin" evidence="4">
    <location>
        <begin position="1279"/>
        <end position="1371"/>
    </location>
</feature>
<evidence type="ECO:0000256" key="2">
    <source>
        <dbReference type="ARBA" id="ARBA00022737"/>
    </source>
</evidence>
<dbReference type="PROSITE" id="PS00019">
    <property type="entry name" value="ACTININ_1"/>
    <property type="match status" value="1"/>
</dbReference>
<keyword evidence="8" id="KW-1185">Reference proteome</keyword>
<protein>
    <submittedName>
        <fullName evidence="7">Oidioi.mRNA.OKI2018_I69.chr2.g6716.t3.cds</fullName>
    </submittedName>
</protein>
<feature type="compositionally biased region" description="Basic and acidic residues" evidence="5">
    <location>
        <begin position="13"/>
        <end position="27"/>
    </location>
</feature>
<dbReference type="Pfam" id="PF00307">
    <property type="entry name" value="CH"/>
    <property type="match status" value="2"/>
</dbReference>
<comment type="similarity">
    <text evidence="1">Belongs to the filamin family.</text>
</comment>
<dbReference type="SMART" id="SM00033">
    <property type="entry name" value="CH"/>
    <property type="match status" value="2"/>
</dbReference>
<dbReference type="Gene3D" id="1.10.418.10">
    <property type="entry name" value="Calponin-like domain"/>
    <property type="match status" value="2"/>
</dbReference>
<dbReference type="PANTHER" id="PTHR38537">
    <property type="entry name" value="JITTERBUG, ISOFORM N"/>
    <property type="match status" value="1"/>
</dbReference>
<organism evidence="7 8">
    <name type="scientific">Oikopleura dioica</name>
    <name type="common">Tunicate</name>
    <dbReference type="NCBI Taxonomy" id="34765"/>
    <lineage>
        <taxon>Eukaryota</taxon>
        <taxon>Metazoa</taxon>
        <taxon>Chordata</taxon>
        <taxon>Tunicata</taxon>
        <taxon>Appendicularia</taxon>
        <taxon>Copelata</taxon>
        <taxon>Oikopleuridae</taxon>
        <taxon>Oikopleura</taxon>
    </lineage>
</organism>
<dbReference type="EMBL" id="OU015567">
    <property type="protein sequence ID" value="CAG5112506.1"/>
    <property type="molecule type" value="Genomic_DNA"/>
</dbReference>
<feature type="repeat" description="Filamin" evidence="4">
    <location>
        <begin position="1660"/>
        <end position="1754"/>
    </location>
</feature>
<dbReference type="InterPro" id="IPR001589">
    <property type="entry name" value="Actinin_actin-bd_CS"/>
</dbReference>
<dbReference type="PANTHER" id="PTHR38537:SF8">
    <property type="entry name" value="FILAMIN-A"/>
    <property type="match status" value="1"/>
</dbReference>
<feature type="repeat" description="Filamin" evidence="4">
    <location>
        <begin position="692"/>
        <end position="789"/>
    </location>
</feature>
<proteinExistence type="inferred from homology"/>
<dbReference type="SUPFAM" id="SSF81296">
    <property type="entry name" value="E set domains"/>
    <property type="match status" value="24"/>
</dbReference>
<feature type="repeat" description="Filamin" evidence="4">
    <location>
        <begin position="2033"/>
        <end position="2125"/>
    </location>
</feature>
<keyword evidence="2" id="KW-0677">Repeat</keyword>
<feature type="repeat" description="Filamin" evidence="4">
    <location>
        <begin position="790"/>
        <end position="882"/>
    </location>
</feature>
<dbReference type="InterPro" id="IPR014756">
    <property type="entry name" value="Ig_E-set"/>
</dbReference>
<dbReference type="InterPro" id="IPR001298">
    <property type="entry name" value="Filamin/ABP280_rpt"/>
</dbReference>
<name>A0ABN7T3W2_OIKDI</name>
<dbReference type="Pfam" id="PF00630">
    <property type="entry name" value="Filamin"/>
    <property type="match status" value="24"/>
</dbReference>
<feature type="repeat" description="Filamin" evidence="4">
    <location>
        <begin position="2501"/>
        <end position="2595"/>
    </location>
</feature>
<gene>
    <name evidence="7" type="ORF">OKIOD_LOCUS15481</name>
</gene>
<feature type="repeat" description="Filamin" evidence="4">
    <location>
        <begin position="499"/>
        <end position="595"/>
    </location>
</feature>
<dbReference type="InterPro" id="IPR036872">
    <property type="entry name" value="CH_dom_sf"/>
</dbReference>
<feature type="repeat" description="Filamin" evidence="4">
    <location>
        <begin position="1466"/>
        <end position="1566"/>
    </location>
</feature>
<dbReference type="SMART" id="SM00557">
    <property type="entry name" value="IG_FLMN"/>
    <property type="match status" value="24"/>
</dbReference>
<feature type="repeat" description="Filamin" evidence="4">
    <location>
        <begin position="984"/>
        <end position="1086"/>
    </location>
</feature>
<accession>A0ABN7T3W2</accession>
<keyword evidence="3" id="KW-0009">Actin-binding</keyword>
<dbReference type="CDD" id="cd21230">
    <property type="entry name" value="CH_FLN_rpt2"/>
    <property type="match status" value="1"/>
</dbReference>
<feature type="repeat" description="Filamin" evidence="4">
    <location>
        <begin position="1567"/>
        <end position="1659"/>
    </location>
</feature>
<feature type="repeat" description="Filamin" evidence="4">
    <location>
        <begin position="1087"/>
        <end position="1184"/>
    </location>
</feature>
<dbReference type="InterPro" id="IPR017868">
    <property type="entry name" value="Filamin/ABP280_repeat-like"/>
</dbReference>
<feature type="repeat" description="Filamin" evidence="4">
    <location>
        <begin position="1372"/>
        <end position="1465"/>
    </location>
</feature>
<evidence type="ECO:0000256" key="5">
    <source>
        <dbReference type="SAM" id="MobiDB-lite"/>
    </source>
</evidence>
<feature type="repeat" description="Filamin" evidence="4">
    <location>
        <begin position="2404"/>
        <end position="2496"/>
    </location>
</feature>
<feature type="repeat" description="Filamin" evidence="4">
    <location>
        <begin position="1185"/>
        <end position="1278"/>
    </location>
</feature>
<dbReference type="PROSITE" id="PS50194">
    <property type="entry name" value="FILAMIN_REPEAT"/>
    <property type="match status" value="24"/>
</dbReference>